<evidence type="ECO:0000256" key="6">
    <source>
        <dbReference type="ARBA" id="ARBA00047935"/>
    </source>
</evidence>
<evidence type="ECO:0000313" key="11">
    <source>
        <dbReference type="Proteomes" id="UP001152562"/>
    </source>
</evidence>
<dbReference type="Pfam" id="PF02218">
    <property type="entry name" value="HS1_rep"/>
    <property type="match status" value="5"/>
</dbReference>
<dbReference type="InterPro" id="IPR032387">
    <property type="entry name" value="ACAS_N"/>
</dbReference>
<protein>
    <recommendedName>
        <fullName evidence="4">Acyl-CoA synthetase short-chain family member 3, mitochondrial</fullName>
        <ecNumber evidence="2">6.2.1.1</ecNumber>
    </recommendedName>
    <alternativeName>
        <fullName evidence="5">Acetate--CoA ligase 3</fullName>
    </alternativeName>
</protein>
<dbReference type="InterPro" id="IPR035716">
    <property type="entry name" value="Cortactin_SH3"/>
</dbReference>
<evidence type="ECO:0000256" key="1">
    <source>
        <dbReference type="ARBA" id="ARBA00006432"/>
    </source>
</evidence>
<dbReference type="PANTHER" id="PTHR43347">
    <property type="entry name" value="ACYL-COA SYNTHETASE"/>
    <property type="match status" value="1"/>
</dbReference>
<evidence type="ECO:0000256" key="3">
    <source>
        <dbReference type="ARBA" id="ARBA00022443"/>
    </source>
</evidence>
<comment type="similarity">
    <text evidence="1">Belongs to the ATP-dependent AMP-binding enzyme family.</text>
</comment>
<dbReference type="InterPro" id="IPR001452">
    <property type="entry name" value="SH3_domain"/>
</dbReference>
<evidence type="ECO:0000259" key="9">
    <source>
        <dbReference type="PROSITE" id="PS50002"/>
    </source>
</evidence>
<dbReference type="EC" id="6.2.1.1" evidence="2"/>
<dbReference type="EMBL" id="CALOZG010000042">
    <property type="protein sequence ID" value="CAH4034826.1"/>
    <property type="molecule type" value="Genomic_DNA"/>
</dbReference>
<dbReference type="PRINTS" id="PR00452">
    <property type="entry name" value="SH3DOMAIN"/>
</dbReference>
<dbReference type="InterPro" id="IPR045851">
    <property type="entry name" value="AMP-bd_C_sf"/>
</dbReference>
<dbReference type="GO" id="GO:0005759">
    <property type="term" value="C:mitochondrial matrix"/>
    <property type="evidence" value="ECO:0007669"/>
    <property type="project" value="TreeGrafter"/>
</dbReference>
<dbReference type="CDD" id="cd11959">
    <property type="entry name" value="SH3_Cortactin"/>
    <property type="match status" value="1"/>
</dbReference>
<evidence type="ECO:0000256" key="4">
    <source>
        <dbReference type="ARBA" id="ARBA00040004"/>
    </source>
</evidence>
<dbReference type="Gene3D" id="2.30.30.40">
    <property type="entry name" value="SH3 Domains"/>
    <property type="match status" value="1"/>
</dbReference>
<organism evidence="10 11">
    <name type="scientific">Pieris brassicae</name>
    <name type="common">White butterfly</name>
    <name type="synonym">Large white butterfly</name>
    <dbReference type="NCBI Taxonomy" id="7116"/>
    <lineage>
        <taxon>Eukaryota</taxon>
        <taxon>Metazoa</taxon>
        <taxon>Ecdysozoa</taxon>
        <taxon>Arthropoda</taxon>
        <taxon>Hexapoda</taxon>
        <taxon>Insecta</taxon>
        <taxon>Pterygota</taxon>
        <taxon>Neoptera</taxon>
        <taxon>Endopterygota</taxon>
        <taxon>Lepidoptera</taxon>
        <taxon>Glossata</taxon>
        <taxon>Ditrysia</taxon>
        <taxon>Papilionoidea</taxon>
        <taxon>Pieridae</taxon>
        <taxon>Pierinae</taxon>
        <taxon>Pieris</taxon>
    </lineage>
</organism>
<dbReference type="InterPro" id="IPR025110">
    <property type="entry name" value="AMP-bd_C"/>
</dbReference>
<dbReference type="Pfam" id="PF16177">
    <property type="entry name" value="ACAS_N"/>
    <property type="match status" value="1"/>
</dbReference>
<proteinExistence type="inferred from homology"/>
<sequence>MYQDTENVMSKVNKFETSISELKKKSFVTAADLESFSDKDLTPEYLEAYRSSLENPEAFWSEVGKELEWTRPWDEVLDDSNQPFTKWFVGGEMSVCYNAVDRHVIQGRGDQVALIHDSPLTDTVKRITYSELQDQVSRIASKLTSLGVTRGSRVVIYMPLIPEAVIAMLATNRVGAIHSVVFGGFAARELRTRIEHAEPTVIIAASCGVEPNKIVRYKDILDEALCQSSHQPRNCIIYQRRRVLECHLEKNRDICWDEAMESEPVPCISLEANEPLYILYTSGTTDSPKGLQRPCGHAATVCWSMRSIYGLKRGVWWAASDLGWVVGHSYICYGPLLAGLTSVLYEGKPDRTPDPGQYFRIIEQHRVNALFTIPTVCRVLKRADSCGKYARRYCIKTLKSVFVAGEHCDQETRHWAERTFGVPVLNHWWQSESGSPITAACLGFGVKSIRPHSAGYPVPGYDLRVLREEGTECQSGEVGRLVAKLPLPPGFSSTLWNADDRFKKVYFEKYPGFYDTQDVGWISPEGAVWVVARADDVINVAGHRLSTAAIEDVVLKHARVADAMVVGAPDLTKGDVPLCLYVMRPPQDDEEIVTEETVTQELIALVRHLIGPIAAFRKAIAVPALPRTRSGKALRGAVAKLARSQQINLPATIEDATVFPEIKLALQKCGYAIDAPDPEMWKAATDVVAPPPAEADDWETDPDFVNDVTEQEQRWGPGGRHVEAIDMAKLREEVLEADKEAKQKAYEHGPKSSYGYGGKFGVQTDRMDKSAMGHDYIGKTEKHVSQKDYAQGFGGKFGVDTDRVDKSAAGWDHKEQVEKHSSQKDYAVGFGGKFGVQTDRQDKCAAGWEHHETVESHHSQKDYAIGFGGKFGVQTDRQDASAVGWEYQEQTQKHASQVDHKKGFGGKFGIQTDRVDKCAHTFEEVQKVGTNYTKQKPNIGSAKPSSIRDKFENMAKEKEQEALKSVQRIRQERQQIDKSLSDKEKVRLEKEKEKSPEKQEVEKPEKKADTEKVEIKEKQPKVEIVVQVDKEPTKVEETPEVKQTTSNLPDVTLTGDTKDVQEKDELSRQPTIVVSPVGWENEVAEGEGDDDDGYIARALYDYQAAAPDEISFDPDDIITNIVMIDEGWWQGLCKGQYGLFPANYVQLQDK</sequence>
<dbReference type="Pfam" id="PF00018">
    <property type="entry name" value="SH3_1"/>
    <property type="match status" value="1"/>
</dbReference>
<dbReference type="Pfam" id="PF13193">
    <property type="entry name" value="AMP-binding_C"/>
    <property type="match status" value="1"/>
</dbReference>
<evidence type="ECO:0000256" key="8">
    <source>
        <dbReference type="SAM" id="MobiDB-lite"/>
    </source>
</evidence>
<dbReference type="SUPFAM" id="SSF50044">
    <property type="entry name" value="SH3-domain"/>
    <property type="match status" value="1"/>
</dbReference>
<evidence type="ECO:0000256" key="7">
    <source>
        <dbReference type="PROSITE-ProRule" id="PRU00192"/>
    </source>
</evidence>
<dbReference type="Gene3D" id="3.30.300.30">
    <property type="match status" value="1"/>
</dbReference>
<evidence type="ECO:0000256" key="2">
    <source>
        <dbReference type="ARBA" id="ARBA00013275"/>
    </source>
</evidence>
<evidence type="ECO:0000313" key="10">
    <source>
        <dbReference type="EMBL" id="CAH4034826.1"/>
    </source>
</evidence>
<dbReference type="PANTHER" id="PTHR43347:SF3">
    <property type="entry name" value="ACYL-COA SYNTHETASE SHORT-CHAIN FAMILY MEMBER 3, MITOCHONDRIAL"/>
    <property type="match status" value="1"/>
</dbReference>
<dbReference type="GO" id="GO:0003987">
    <property type="term" value="F:acetate-CoA ligase activity"/>
    <property type="evidence" value="ECO:0007669"/>
    <property type="project" value="UniProtKB-EC"/>
</dbReference>
<dbReference type="InterPro" id="IPR003134">
    <property type="entry name" value="Hs1_Cortactin"/>
</dbReference>
<dbReference type="PRINTS" id="PR00499">
    <property type="entry name" value="P67PHOX"/>
</dbReference>
<feature type="region of interest" description="Disordered" evidence="8">
    <location>
        <begin position="974"/>
        <end position="1014"/>
    </location>
</feature>
<dbReference type="InterPro" id="IPR042099">
    <property type="entry name" value="ANL_N_sf"/>
</dbReference>
<dbReference type="SUPFAM" id="SSF56801">
    <property type="entry name" value="Acetyl-CoA synthetase-like"/>
    <property type="match status" value="1"/>
</dbReference>
<dbReference type="InterPro" id="IPR000873">
    <property type="entry name" value="AMP-dep_synth/lig_dom"/>
</dbReference>
<dbReference type="GO" id="GO:0050218">
    <property type="term" value="F:propionate-CoA ligase activity"/>
    <property type="evidence" value="ECO:0007669"/>
    <property type="project" value="TreeGrafter"/>
</dbReference>
<dbReference type="SMART" id="SM00326">
    <property type="entry name" value="SH3"/>
    <property type="match status" value="1"/>
</dbReference>
<feature type="compositionally biased region" description="Basic and acidic residues" evidence="8">
    <location>
        <begin position="1056"/>
        <end position="1067"/>
    </location>
</feature>
<dbReference type="PROSITE" id="PS50002">
    <property type="entry name" value="SH3"/>
    <property type="match status" value="1"/>
</dbReference>
<reference evidence="10" key="1">
    <citation type="submission" date="2022-05" db="EMBL/GenBank/DDBJ databases">
        <authorList>
            <person name="Okamura Y."/>
        </authorList>
    </citation>
    <scope>NUCLEOTIDE SEQUENCE</scope>
</reference>
<dbReference type="Pfam" id="PF00501">
    <property type="entry name" value="AMP-binding"/>
    <property type="match status" value="1"/>
</dbReference>
<comment type="catalytic activity">
    <reaction evidence="6">
        <text>butanoate + ATP + CoA = butanoyl-CoA + AMP + diphosphate</text>
        <dbReference type="Rhea" id="RHEA:46172"/>
        <dbReference type="ChEBI" id="CHEBI:17968"/>
        <dbReference type="ChEBI" id="CHEBI:30616"/>
        <dbReference type="ChEBI" id="CHEBI:33019"/>
        <dbReference type="ChEBI" id="CHEBI:57287"/>
        <dbReference type="ChEBI" id="CHEBI:57371"/>
        <dbReference type="ChEBI" id="CHEBI:456215"/>
    </reaction>
    <physiologicalReaction direction="left-to-right" evidence="6">
        <dbReference type="Rhea" id="RHEA:46173"/>
    </physiologicalReaction>
</comment>
<keyword evidence="11" id="KW-1185">Reference proteome</keyword>
<feature type="region of interest" description="Disordered" evidence="8">
    <location>
        <begin position="1033"/>
        <end position="1071"/>
    </location>
</feature>
<dbReference type="PROSITE" id="PS51090">
    <property type="entry name" value="CORTACTIN"/>
    <property type="match status" value="5"/>
</dbReference>
<dbReference type="AlphaFoldDB" id="A0A9P0TTF9"/>
<name>A0A9P0TTF9_PIEBR</name>
<gene>
    <name evidence="10" type="ORF">PIBRA_LOCUS10970</name>
</gene>
<evidence type="ECO:0000256" key="5">
    <source>
        <dbReference type="ARBA" id="ARBA00042755"/>
    </source>
</evidence>
<dbReference type="Gene3D" id="3.40.50.12780">
    <property type="entry name" value="N-terminal domain of ligase-like"/>
    <property type="match status" value="1"/>
</dbReference>
<accession>A0A9P0TTF9</accession>
<keyword evidence="3 7" id="KW-0728">SH3 domain</keyword>
<feature type="domain" description="SH3" evidence="9">
    <location>
        <begin position="1091"/>
        <end position="1150"/>
    </location>
</feature>
<dbReference type="InterPro" id="IPR036028">
    <property type="entry name" value="SH3-like_dom_sf"/>
</dbReference>
<dbReference type="FunFam" id="2.30.30.40:FF:000046">
    <property type="entry name" value="Drebrin-like protein isoform B"/>
    <property type="match status" value="1"/>
</dbReference>
<dbReference type="Proteomes" id="UP001152562">
    <property type="component" value="Unassembled WGS sequence"/>
</dbReference>
<comment type="caution">
    <text evidence="10">The sequence shown here is derived from an EMBL/GenBank/DDBJ whole genome shotgun (WGS) entry which is preliminary data.</text>
</comment>